<reference evidence="3" key="2">
    <citation type="submission" date="2021-04" db="EMBL/GenBank/DDBJ databases">
        <authorList>
            <person name="Gilroy R."/>
        </authorList>
    </citation>
    <scope>NUCLEOTIDE SEQUENCE</scope>
    <source>
        <strain evidence="3">5134</strain>
    </source>
</reference>
<evidence type="ECO:0000256" key="1">
    <source>
        <dbReference type="SAM" id="SignalP"/>
    </source>
</evidence>
<name>A0A9D1YZ31_9BACT</name>
<evidence type="ECO:0000313" key="3">
    <source>
        <dbReference type="EMBL" id="HIY67956.1"/>
    </source>
</evidence>
<keyword evidence="1" id="KW-0732">Signal</keyword>
<dbReference type="InterPro" id="IPR046226">
    <property type="entry name" value="DUF6259"/>
</dbReference>
<protein>
    <recommendedName>
        <fullName evidence="2">DUF6259 domain-containing protein</fullName>
    </recommendedName>
</protein>
<dbReference type="Proteomes" id="UP000886844">
    <property type="component" value="Unassembled WGS sequence"/>
</dbReference>
<proteinExistence type="predicted"/>
<feature type="chain" id="PRO_5038461729" description="DUF6259 domain-containing protein" evidence="1">
    <location>
        <begin position="27"/>
        <end position="723"/>
    </location>
</feature>
<feature type="signal peptide" evidence="1">
    <location>
        <begin position="1"/>
        <end position="26"/>
    </location>
</feature>
<gene>
    <name evidence="3" type="ORF">H9828_00905</name>
</gene>
<dbReference type="Pfam" id="PF19773">
    <property type="entry name" value="DUF6259"/>
    <property type="match status" value="1"/>
</dbReference>
<comment type="caution">
    <text evidence="3">The sequence shown here is derived from an EMBL/GenBank/DDBJ whole genome shotgun (WGS) entry which is preliminary data.</text>
</comment>
<evidence type="ECO:0000259" key="2">
    <source>
        <dbReference type="Pfam" id="PF19773"/>
    </source>
</evidence>
<accession>A0A9D1YZ31</accession>
<dbReference type="AlphaFoldDB" id="A0A9D1YZ31"/>
<sequence>MKNNPITLLRLLMVPLLLLSATSLFAASEPQTLRNDKLQISIDREGRLVSLKNLETGRDYAGNDFLWRLYYDTRKAKEIEVLPDRQTPHVSSDGKTITLTYDELKATDFSTREEVTLHMRLRLDLTLEGDLIRCASTIENNEPHTIVREFHYPLVGNMPLPEGHKLLLTHTGGQLYDDPKGIILRNSNSSPYKTPAQKFRQMDAKYPMRTVTGGTGGCMASNCFAYVGEREGLYFGSHDPLFQDTGHGLRLYPDGEGSFTRLESGFYKYPHCFAGERWSCDANVIAPYTGTWHQTSKLYRRWADTWWDHRDAPLWVKKMRSWQRIIFRHQYGELLFKYTDLPGRIKRVGESVGADAAFTFGWWETGMDHGNPHYNADPAQGGDEGWRKAIAEFKKGGGKVLLYFNGKLIDRESEFYKSGVGKEICYRDNTGAEFTEQYRFTGQGTFLGDYNARTFVIADTRSEIWRKMLLEWADRAREYGANSVFYDQLGYGERASNWDLSREFPVPNVHVIADKAEVLKMIRDRNVSFDPEFALGTEWLTDVTAQYCDYIHIYQVTAGKYSFIDWFRYTFPEIIISDREIRDDTDIERRVNNTLLKGLRNDIEIYRCRDLIDKTPHYQAYLAQANAIKKRYEDLLLVGRYRDVEGFTLSAQGIEARAYTNGDGMAIVATRTEAGEPVSSGIEVPGYRFVESATLGKARVSSDGGEVTLGQYDLAVLIYKKEK</sequence>
<feature type="domain" description="DUF6259" evidence="2">
    <location>
        <begin position="283"/>
        <end position="562"/>
    </location>
</feature>
<reference evidence="3" key="1">
    <citation type="journal article" date="2021" name="PeerJ">
        <title>Extensive microbial diversity within the chicken gut microbiome revealed by metagenomics and culture.</title>
        <authorList>
            <person name="Gilroy R."/>
            <person name="Ravi A."/>
            <person name="Getino M."/>
            <person name="Pursley I."/>
            <person name="Horton D.L."/>
            <person name="Alikhan N.F."/>
            <person name="Baker D."/>
            <person name="Gharbi K."/>
            <person name="Hall N."/>
            <person name="Watson M."/>
            <person name="Adriaenssens E.M."/>
            <person name="Foster-Nyarko E."/>
            <person name="Jarju S."/>
            <person name="Secka A."/>
            <person name="Antonio M."/>
            <person name="Oren A."/>
            <person name="Chaudhuri R.R."/>
            <person name="La Ragione R."/>
            <person name="Hildebrand F."/>
            <person name="Pallen M.J."/>
        </authorList>
    </citation>
    <scope>NUCLEOTIDE SEQUENCE</scope>
    <source>
        <strain evidence="3">5134</strain>
    </source>
</reference>
<evidence type="ECO:0000313" key="4">
    <source>
        <dbReference type="Proteomes" id="UP000886844"/>
    </source>
</evidence>
<dbReference type="EMBL" id="DXDA01000007">
    <property type="protein sequence ID" value="HIY67956.1"/>
    <property type="molecule type" value="Genomic_DNA"/>
</dbReference>
<organism evidence="3 4">
    <name type="scientific">Candidatus Alistipes intestinigallinarum</name>
    <dbReference type="NCBI Taxonomy" id="2838440"/>
    <lineage>
        <taxon>Bacteria</taxon>
        <taxon>Pseudomonadati</taxon>
        <taxon>Bacteroidota</taxon>
        <taxon>Bacteroidia</taxon>
        <taxon>Bacteroidales</taxon>
        <taxon>Rikenellaceae</taxon>
        <taxon>Alistipes</taxon>
    </lineage>
</organism>